<dbReference type="GO" id="GO:0016740">
    <property type="term" value="F:transferase activity"/>
    <property type="evidence" value="ECO:0007669"/>
    <property type="project" value="UniProtKB-KW"/>
</dbReference>
<evidence type="ECO:0000256" key="1">
    <source>
        <dbReference type="SAM" id="Phobius"/>
    </source>
</evidence>
<dbReference type="InterPro" id="IPR001173">
    <property type="entry name" value="Glyco_trans_2-like"/>
</dbReference>
<dbReference type="Proteomes" id="UP000663525">
    <property type="component" value="Chromosome"/>
</dbReference>
<dbReference type="AlphaFoldDB" id="A0A897MXW8"/>
<dbReference type="InterPro" id="IPR050834">
    <property type="entry name" value="Glycosyltransf_2"/>
</dbReference>
<keyword evidence="1" id="KW-1133">Transmembrane helix</keyword>
<proteinExistence type="predicted"/>
<reference evidence="3" key="1">
    <citation type="submission" date="2020-11" db="EMBL/GenBank/DDBJ databases">
        <title>Carbohydrate-dependent, anaerobic sulfur respiration: A novel catabolism in halophilic archaea.</title>
        <authorList>
            <person name="Sorokin D.Y."/>
            <person name="Messina E."/>
            <person name="Smedile F."/>
            <person name="La Cono V."/>
            <person name="Hallsworth J.E."/>
            <person name="Yakimov M.M."/>
        </authorList>
    </citation>
    <scope>NUCLEOTIDE SEQUENCE</scope>
    <source>
        <strain evidence="3">HSR12-1</strain>
    </source>
</reference>
<dbReference type="SUPFAM" id="SSF53448">
    <property type="entry name" value="Nucleotide-diphospho-sugar transferases"/>
    <property type="match status" value="1"/>
</dbReference>
<dbReference type="PANTHER" id="PTHR43685:SF2">
    <property type="entry name" value="GLYCOSYLTRANSFERASE 2-LIKE DOMAIN-CONTAINING PROTEIN"/>
    <property type="match status" value="1"/>
</dbReference>
<evidence type="ECO:0000313" key="4">
    <source>
        <dbReference type="Proteomes" id="UP000663525"/>
    </source>
</evidence>
<evidence type="ECO:0000313" key="3">
    <source>
        <dbReference type="EMBL" id="QSG06960.1"/>
    </source>
</evidence>
<dbReference type="Pfam" id="PF00535">
    <property type="entry name" value="Glycos_transf_2"/>
    <property type="match status" value="1"/>
</dbReference>
<dbReference type="EMBL" id="CP064787">
    <property type="protein sequence ID" value="QSG06960.1"/>
    <property type="molecule type" value="Genomic_DNA"/>
</dbReference>
<dbReference type="InterPro" id="IPR053553">
    <property type="entry name" value="GDP_glucuronosyltransferase"/>
</dbReference>
<dbReference type="CDD" id="cd00761">
    <property type="entry name" value="Glyco_tranf_GTA_type"/>
    <property type="match status" value="1"/>
</dbReference>
<sequence>MRVSVVLCTHTLDRYHDLLEAAESVREQTYDEVELVLVSDGSEAVTRQFERDFGESEDVVITALEENRGLLEARNHGAEVAGGDVVAFIDDDAIADPEWVSQLVDAYERRDAPAVGGKMVPEWVAGKPAFLPEEFYWLVGVTHRGFGPDGDADAAGEVRNTFGSNISFRRDVFLDLGGFDTDIGGRQGDANLQGGETELGARLRQAYDHGVWYNPRAEVAHKVFEYRTDPKWLLDRAFWQGYSKRAMEVLLEESSGEEGDFLGSLLGEYVPGRLSGLLADPSRENGMQLLMLVVLTGVVGTGYLYGLTKYR</sequence>
<dbReference type="InterPro" id="IPR029044">
    <property type="entry name" value="Nucleotide-diphossugar_trans"/>
</dbReference>
<accession>A0A897MXW8</accession>
<name>A0A897MXW8_9EURY</name>
<dbReference type="Gene3D" id="3.90.550.10">
    <property type="entry name" value="Spore Coat Polysaccharide Biosynthesis Protein SpsA, Chain A"/>
    <property type="match status" value="1"/>
</dbReference>
<feature type="domain" description="Glycosyltransferase 2-like" evidence="2">
    <location>
        <begin position="4"/>
        <end position="175"/>
    </location>
</feature>
<dbReference type="NCBIfam" id="NF041394">
    <property type="entry name" value="GtaseAglG_Halo"/>
    <property type="match status" value="1"/>
</dbReference>
<protein>
    <submittedName>
        <fullName evidence="3">Glycosyl transferase family 2</fullName>
    </submittedName>
</protein>
<gene>
    <name evidence="3" type="ORF">HSR121_2640</name>
</gene>
<dbReference type="RefSeq" id="WP_229113433.1">
    <property type="nucleotide sequence ID" value="NZ_CP064787.1"/>
</dbReference>
<dbReference type="PANTHER" id="PTHR43685">
    <property type="entry name" value="GLYCOSYLTRANSFERASE"/>
    <property type="match status" value="1"/>
</dbReference>
<keyword evidence="1" id="KW-0812">Transmembrane</keyword>
<dbReference type="GeneID" id="68856187"/>
<evidence type="ECO:0000259" key="2">
    <source>
        <dbReference type="Pfam" id="PF00535"/>
    </source>
</evidence>
<feature type="transmembrane region" description="Helical" evidence="1">
    <location>
        <begin position="289"/>
        <end position="307"/>
    </location>
</feature>
<keyword evidence="3" id="KW-0808">Transferase</keyword>
<organism evidence="3 4">
    <name type="scientific">Halapricum desulfuricans</name>
    <dbReference type="NCBI Taxonomy" id="2841257"/>
    <lineage>
        <taxon>Archaea</taxon>
        <taxon>Methanobacteriati</taxon>
        <taxon>Methanobacteriota</taxon>
        <taxon>Stenosarchaea group</taxon>
        <taxon>Halobacteria</taxon>
        <taxon>Halobacteriales</taxon>
        <taxon>Haloarculaceae</taxon>
        <taxon>Halapricum</taxon>
    </lineage>
</organism>
<keyword evidence="1" id="KW-0472">Membrane</keyword>